<keyword evidence="1" id="KW-0812">Transmembrane</keyword>
<gene>
    <name evidence="2" type="ORF">IBL26_08140</name>
</gene>
<feature type="transmembrane region" description="Helical" evidence="1">
    <location>
        <begin position="42"/>
        <end position="62"/>
    </location>
</feature>
<evidence type="ECO:0000256" key="1">
    <source>
        <dbReference type="SAM" id="Phobius"/>
    </source>
</evidence>
<keyword evidence="3" id="KW-1185">Reference proteome</keyword>
<reference evidence="2 3" key="1">
    <citation type="journal article" date="2013" name="Int. J. Syst. Evol. Microbiol.">
        <title>Roseomonas aerophila sp. nov., isolated from air.</title>
        <authorList>
            <person name="Kim S.J."/>
            <person name="Weon H.Y."/>
            <person name="Ahn J.H."/>
            <person name="Hong S.B."/>
            <person name="Seok S.J."/>
            <person name="Whang K.S."/>
            <person name="Kwon S.W."/>
        </authorList>
    </citation>
    <scope>NUCLEOTIDE SEQUENCE [LARGE SCALE GENOMIC DNA]</scope>
    <source>
        <strain evidence="2 3">NBRC 108923</strain>
    </source>
</reference>
<dbReference type="EMBL" id="JACTVA010000010">
    <property type="protein sequence ID" value="MBC9206803.1"/>
    <property type="molecule type" value="Genomic_DNA"/>
</dbReference>
<organism evidence="2 3">
    <name type="scientific">Teichococcus aerophilus</name>
    <dbReference type="NCBI Taxonomy" id="1224513"/>
    <lineage>
        <taxon>Bacteria</taxon>
        <taxon>Pseudomonadati</taxon>
        <taxon>Pseudomonadota</taxon>
        <taxon>Alphaproteobacteria</taxon>
        <taxon>Acetobacterales</taxon>
        <taxon>Roseomonadaceae</taxon>
        <taxon>Roseomonas</taxon>
    </lineage>
</organism>
<name>A0ABR7RKE7_9PROT</name>
<proteinExistence type="predicted"/>
<feature type="transmembrane region" description="Helical" evidence="1">
    <location>
        <begin position="18"/>
        <end position="36"/>
    </location>
</feature>
<evidence type="ECO:0000313" key="3">
    <source>
        <dbReference type="Proteomes" id="UP000626026"/>
    </source>
</evidence>
<protein>
    <submittedName>
        <fullName evidence="2">Uncharacterized protein</fullName>
    </submittedName>
</protein>
<dbReference type="RefSeq" id="WP_187783972.1">
    <property type="nucleotide sequence ID" value="NZ_JACTVA010000010.1"/>
</dbReference>
<accession>A0ABR7RKE7</accession>
<keyword evidence="1" id="KW-1133">Transmembrane helix</keyword>
<evidence type="ECO:0000313" key="2">
    <source>
        <dbReference type="EMBL" id="MBC9206803.1"/>
    </source>
</evidence>
<dbReference type="Proteomes" id="UP000626026">
    <property type="component" value="Unassembled WGS sequence"/>
</dbReference>
<keyword evidence="1" id="KW-0472">Membrane</keyword>
<comment type="caution">
    <text evidence="2">The sequence shown here is derived from an EMBL/GenBank/DDBJ whole genome shotgun (WGS) entry which is preliminary data.</text>
</comment>
<sequence length="210" mass="21851">MSFSRPPETWLGDAQRRLLLVLMLAAAALGLVGWLMPPNGLLYWVALVAAPSVAAVLGYVAGGMPAARRLDRLLMGGAQAGREGGWTPAHPALLPAEAREALERAVVPALLAQLTSAARRAPAQAEPLQALLASARAVMRQPQPPAEATRLLAEYLPGMIVSLGHGRRRDGVAEACALLEGALRGQPAPGLVERMGRLLPAAPAGGQARP</sequence>